<dbReference type="Proteomes" id="UP000617145">
    <property type="component" value="Unassembled WGS sequence"/>
</dbReference>
<comment type="pathway">
    <text evidence="1">Carbohydrate metabolism.</text>
</comment>
<dbReference type="GO" id="GO:0016301">
    <property type="term" value="F:kinase activity"/>
    <property type="evidence" value="ECO:0007669"/>
    <property type="project" value="UniProtKB-KW"/>
</dbReference>
<dbReference type="Gene3D" id="1.10.400.20">
    <property type="entry name" value="putative tagatose 6-phosphate kinase domain like"/>
    <property type="match status" value="1"/>
</dbReference>
<dbReference type="PIRSF" id="PIRSF009264">
    <property type="entry name" value="TagBP_ald_AgaZ"/>
    <property type="match status" value="1"/>
</dbReference>
<proteinExistence type="predicted"/>
<dbReference type="InterPro" id="IPR050303">
    <property type="entry name" value="GatZ_KbaZ_carbometab"/>
</dbReference>
<keyword evidence="2" id="KW-0418">Kinase</keyword>
<dbReference type="RefSeq" id="WP_188791741.1">
    <property type="nucleotide sequence ID" value="NZ_BMJV01000009.1"/>
</dbReference>
<dbReference type="PANTHER" id="PTHR32502">
    <property type="entry name" value="N-ACETYLGALACTOSAMINE PERMEASE II COMPONENT-RELATED"/>
    <property type="match status" value="1"/>
</dbReference>
<accession>A0A8J2ZMR9</accession>
<dbReference type="PANTHER" id="PTHR32502:SF2">
    <property type="entry name" value="D-TAGATOSE-1,6-BISPHOSPHATE ALDOLASE SUBUNIT KBAZ"/>
    <property type="match status" value="1"/>
</dbReference>
<organism evidence="2 3">
    <name type="scientific">Salipiger pallidus</name>
    <dbReference type="NCBI Taxonomy" id="1775170"/>
    <lineage>
        <taxon>Bacteria</taxon>
        <taxon>Pseudomonadati</taxon>
        <taxon>Pseudomonadota</taxon>
        <taxon>Alphaproteobacteria</taxon>
        <taxon>Rhodobacterales</taxon>
        <taxon>Roseobacteraceae</taxon>
        <taxon>Salipiger</taxon>
    </lineage>
</organism>
<evidence type="ECO:0000313" key="2">
    <source>
        <dbReference type="EMBL" id="GGG83442.1"/>
    </source>
</evidence>
<dbReference type="Gene3D" id="3.20.20.70">
    <property type="entry name" value="Aldolase class I"/>
    <property type="match status" value="1"/>
</dbReference>
<evidence type="ECO:0000256" key="1">
    <source>
        <dbReference type="ARBA" id="ARBA00005007"/>
    </source>
</evidence>
<comment type="caution">
    <text evidence="2">The sequence shown here is derived from an EMBL/GenBank/DDBJ whole genome shotgun (WGS) entry which is preliminary data.</text>
</comment>
<dbReference type="Pfam" id="PF08013">
    <property type="entry name" value="GatZ_KbaZ-like"/>
    <property type="match status" value="1"/>
</dbReference>
<dbReference type="GO" id="GO:0005975">
    <property type="term" value="P:carbohydrate metabolic process"/>
    <property type="evidence" value="ECO:0007669"/>
    <property type="project" value="InterPro"/>
</dbReference>
<dbReference type="InterPro" id="IPR012062">
    <property type="entry name" value="GatZ/KbaZ-like"/>
</dbReference>
<dbReference type="InterPro" id="IPR013785">
    <property type="entry name" value="Aldolase_TIM"/>
</dbReference>
<gene>
    <name evidence="2" type="primary">agaZ</name>
    <name evidence="2" type="ORF">GCM10011415_36690</name>
</gene>
<name>A0A8J2ZMR9_9RHOB</name>
<protein>
    <submittedName>
        <fullName evidence="2">Tagatose-6-phosphate kinase</fullName>
    </submittedName>
</protein>
<reference evidence="2" key="1">
    <citation type="journal article" date="2014" name="Int. J. Syst. Evol. Microbiol.">
        <title>Complete genome sequence of Corynebacterium casei LMG S-19264T (=DSM 44701T), isolated from a smear-ripened cheese.</title>
        <authorList>
            <consortium name="US DOE Joint Genome Institute (JGI-PGF)"/>
            <person name="Walter F."/>
            <person name="Albersmeier A."/>
            <person name="Kalinowski J."/>
            <person name="Ruckert C."/>
        </authorList>
    </citation>
    <scope>NUCLEOTIDE SEQUENCE</scope>
    <source>
        <strain evidence="2">CGMCC 1.15762</strain>
    </source>
</reference>
<dbReference type="EMBL" id="BMJV01000009">
    <property type="protein sequence ID" value="GGG83442.1"/>
    <property type="molecule type" value="Genomic_DNA"/>
</dbReference>
<dbReference type="AlphaFoldDB" id="A0A8J2ZMR9"/>
<sequence length="424" mass="45802">MTSLSFEDGIARNRAGSGFAFTSVCSAHPDVLAASLREAARRNVPLIVEATSNQVNQFGGYTGMTPTDFVALVRDIAAKVGAPEDLLIFGGDHLGPQAWKDLPAEDAMARARDMMRAYVEAGFTKIHLDCSEGCAGEPAHAGDQLAAARAADLARVCEEAAGPGSALSYIVGTEVPPPGGARAGEDEAILPTPPENAAATLEAHRKAFAEAGLEDAWTRVRGLVVQPGLEFAPAHVDRFDMDQPDLLSPVLDGHDQFSFEAHSTDYQHGEVFKALGQRHFAVLKVGPALTFAYREAVYALSAIDGWLTGSAPLSELMEQKMLAQPKYWKAHYDGDEARLHLLRHFGYADRIRYYWADAEVKEAVAALEARIDNAEIPEPLMAQYIDAGWRAAAQRLMDQGLAPSRAVIHARIEQALAPYLEVIS</sequence>
<evidence type="ECO:0000313" key="3">
    <source>
        <dbReference type="Proteomes" id="UP000617145"/>
    </source>
</evidence>
<dbReference type="GO" id="GO:0005886">
    <property type="term" value="C:plasma membrane"/>
    <property type="evidence" value="ECO:0007669"/>
    <property type="project" value="TreeGrafter"/>
</dbReference>
<dbReference type="GO" id="GO:0009401">
    <property type="term" value="P:phosphoenolpyruvate-dependent sugar phosphotransferase system"/>
    <property type="evidence" value="ECO:0007669"/>
    <property type="project" value="TreeGrafter"/>
</dbReference>
<keyword evidence="2" id="KW-0808">Transferase</keyword>
<keyword evidence="3" id="KW-1185">Reference proteome</keyword>
<dbReference type="SUPFAM" id="SSF51569">
    <property type="entry name" value="Aldolase"/>
    <property type="match status" value="1"/>
</dbReference>
<reference evidence="2" key="2">
    <citation type="submission" date="2020-09" db="EMBL/GenBank/DDBJ databases">
        <authorList>
            <person name="Sun Q."/>
            <person name="Zhou Y."/>
        </authorList>
    </citation>
    <scope>NUCLEOTIDE SEQUENCE</scope>
    <source>
        <strain evidence="2">CGMCC 1.15762</strain>
    </source>
</reference>